<evidence type="ECO:0000256" key="1">
    <source>
        <dbReference type="SAM" id="MobiDB-lite"/>
    </source>
</evidence>
<feature type="compositionally biased region" description="Basic and acidic residues" evidence="1">
    <location>
        <begin position="230"/>
        <end position="257"/>
    </location>
</feature>
<feature type="compositionally biased region" description="Low complexity" evidence="1">
    <location>
        <begin position="258"/>
        <end position="286"/>
    </location>
</feature>
<dbReference type="RefSeq" id="WP_031059192.1">
    <property type="nucleotide sequence ID" value="NZ_JBEYZI010000091.1"/>
</dbReference>
<dbReference type="Proteomes" id="UP000053039">
    <property type="component" value="Unassembled WGS sequence"/>
</dbReference>
<gene>
    <name evidence="2" type="ORF">AQI94_07450</name>
</gene>
<feature type="compositionally biased region" description="Low complexity" evidence="1">
    <location>
        <begin position="144"/>
        <end position="178"/>
    </location>
</feature>
<sequence>MSAENLHGEGSAVAAEVRTGPRHAAPKKPLFNRFHMPAGKAIAMAAMPTAVLMGIGFTPTLALADDAPTAKSLTADEYKDCIAALDGSASPSASASSSPDSDDATATPSPSATSGSGSDSGSGSGDSSSSDSGSDDKATPTPTPSASASGSKAESNSSSDSSGSDTATASPSPSASDDGNLLTDIGDALTGIFTGGSGSSGSSSATPTPTPSASASKSADDSAGDTAGKTTEKVTDTVKDTVKDTTDKASKATEDTTKAVQDATKAAQEAAADATASPSPSASSSTDPEDCPAATDEVGDTEPGITVADKAWTLKASSLFLKGADYQGVVKVKTASGQTKKVLKYVISDGTDIGDLHQIVTEHGKTYHVQAAKGSTSKITGGKTTMYTESISGNLLGLIPITFSPDSPPPLNIPLIYFTNVTVQQAAQYGGTLNVPGMHQYSEG</sequence>
<reference evidence="2 3" key="1">
    <citation type="submission" date="2015-10" db="EMBL/GenBank/DDBJ databases">
        <title>Draft genome sequence of Streptomyces pseudovenezuelae DSM 40212, type strain for the species Streptomyces pseudovenezuelae.</title>
        <authorList>
            <person name="Ruckert C."/>
            <person name="Winkler A."/>
            <person name="Kalinowski J."/>
            <person name="Kampfer P."/>
            <person name="Glaeser S."/>
        </authorList>
    </citation>
    <scope>NUCLEOTIDE SEQUENCE [LARGE SCALE GENOMIC DNA]</scope>
    <source>
        <strain evidence="2 3">DSM 40212</strain>
    </source>
</reference>
<dbReference type="EMBL" id="LMWM01000008">
    <property type="protein sequence ID" value="KUM89382.1"/>
    <property type="molecule type" value="Genomic_DNA"/>
</dbReference>
<protein>
    <recommendedName>
        <fullName evidence="4">Membrane-bound hydrophilic protein</fullName>
    </recommendedName>
</protein>
<name>A0A101NAA9_9ACTN</name>
<feature type="region of interest" description="Disordered" evidence="1">
    <location>
        <begin position="87"/>
        <end position="304"/>
    </location>
</feature>
<evidence type="ECO:0008006" key="4">
    <source>
        <dbReference type="Google" id="ProtNLM"/>
    </source>
</evidence>
<dbReference type="AlphaFoldDB" id="A0A101NAA9"/>
<feature type="compositionally biased region" description="Low complexity" evidence="1">
    <location>
        <begin position="200"/>
        <end position="217"/>
    </location>
</feature>
<evidence type="ECO:0000313" key="2">
    <source>
        <dbReference type="EMBL" id="KUM89382.1"/>
    </source>
</evidence>
<comment type="caution">
    <text evidence="2">The sequence shown here is derived from an EMBL/GenBank/DDBJ whole genome shotgun (WGS) entry which is preliminary data.</text>
</comment>
<feature type="region of interest" description="Disordered" evidence="1">
    <location>
        <begin position="1"/>
        <end position="28"/>
    </location>
</feature>
<organism evidence="2 3">
    <name type="scientific">Streptomyces pseudovenezuelae</name>
    <dbReference type="NCBI Taxonomy" id="67350"/>
    <lineage>
        <taxon>Bacteria</taxon>
        <taxon>Bacillati</taxon>
        <taxon>Actinomycetota</taxon>
        <taxon>Actinomycetes</taxon>
        <taxon>Kitasatosporales</taxon>
        <taxon>Streptomycetaceae</taxon>
        <taxon>Streptomyces</taxon>
        <taxon>Streptomyces aurantiacus group</taxon>
    </lineage>
</organism>
<feature type="compositionally biased region" description="Low complexity" evidence="1">
    <location>
        <begin position="87"/>
        <end position="117"/>
    </location>
</feature>
<proteinExistence type="predicted"/>
<evidence type="ECO:0000313" key="3">
    <source>
        <dbReference type="Proteomes" id="UP000053039"/>
    </source>
</evidence>
<accession>A0A101NAA9</accession>
<dbReference type="OrthoDB" id="4350094at2"/>